<dbReference type="AlphaFoldDB" id="A0A0M0JIG3"/>
<proteinExistence type="predicted"/>
<evidence type="ECO:0000256" key="1">
    <source>
        <dbReference type="SAM" id="MobiDB-lite"/>
    </source>
</evidence>
<feature type="region of interest" description="Disordered" evidence="1">
    <location>
        <begin position="1"/>
        <end position="26"/>
    </location>
</feature>
<accession>A0A0M0JIG3</accession>
<reference evidence="3" key="1">
    <citation type="journal article" date="2015" name="PLoS Genet.">
        <title>Genome Sequence and Transcriptome Analyses of Chrysochromulina tobin: Metabolic Tools for Enhanced Algal Fitness in the Prominent Order Prymnesiales (Haptophyceae).</title>
        <authorList>
            <person name="Hovde B.T."/>
            <person name="Deodato C.R."/>
            <person name="Hunsperger H.M."/>
            <person name="Ryken S.A."/>
            <person name="Yost W."/>
            <person name="Jha R.K."/>
            <person name="Patterson J."/>
            <person name="Monnat R.J. Jr."/>
            <person name="Barlow S.B."/>
            <person name="Starkenburg S.R."/>
            <person name="Cattolico R.A."/>
        </authorList>
    </citation>
    <scope>NUCLEOTIDE SEQUENCE</scope>
    <source>
        <strain evidence="3">CCMP291</strain>
    </source>
</reference>
<name>A0A0M0JIG3_9EUKA</name>
<dbReference type="Proteomes" id="UP000037460">
    <property type="component" value="Unassembled WGS sequence"/>
</dbReference>
<evidence type="ECO:0000313" key="3">
    <source>
        <dbReference type="Proteomes" id="UP000037460"/>
    </source>
</evidence>
<evidence type="ECO:0000313" key="2">
    <source>
        <dbReference type="EMBL" id="KOO26401.1"/>
    </source>
</evidence>
<sequence>MNSNMPQHYGKCDDPPSKQAPPPPPRPVYEWVPNACSLRRLEASSACDVLGGKQIVVVGDSTVLQTFLSLVLMLGGRFGRDVKNGMVIADLTASACDGATRLSFVRSDLLLWTEMVSDYHTVRQCDAFSILHPFVQRASRDADVCCWGWGTTCHAA</sequence>
<gene>
    <name evidence="2" type="ORF">Ctob_010106</name>
</gene>
<keyword evidence="3" id="KW-1185">Reference proteome</keyword>
<dbReference type="OrthoDB" id="737117at2759"/>
<comment type="caution">
    <text evidence="2">The sequence shown here is derived from an EMBL/GenBank/DDBJ whole genome shotgun (WGS) entry which is preliminary data.</text>
</comment>
<organism evidence="2 3">
    <name type="scientific">Chrysochromulina tobinii</name>
    <dbReference type="NCBI Taxonomy" id="1460289"/>
    <lineage>
        <taxon>Eukaryota</taxon>
        <taxon>Haptista</taxon>
        <taxon>Haptophyta</taxon>
        <taxon>Prymnesiophyceae</taxon>
        <taxon>Prymnesiales</taxon>
        <taxon>Chrysochromulinaceae</taxon>
        <taxon>Chrysochromulina</taxon>
    </lineage>
</organism>
<protein>
    <submittedName>
        <fullName evidence="2">Uncharacterized protein</fullName>
    </submittedName>
</protein>
<dbReference type="EMBL" id="JWZX01002857">
    <property type="protein sequence ID" value="KOO26401.1"/>
    <property type="molecule type" value="Genomic_DNA"/>
</dbReference>